<feature type="region of interest" description="Disordered" evidence="1">
    <location>
        <begin position="330"/>
        <end position="371"/>
    </location>
</feature>
<evidence type="ECO:0008006" key="4">
    <source>
        <dbReference type="Google" id="ProtNLM"/>
    </source>
</evidence>
<feature type="compositionally biased region" description="Acidic residues" evidence="1">
    <location>
        <begin position="346"/>
        <end position="371"/>
    </location>
</feature>
<organism evidence="2 3">
    <name type="scientific">Nocardia mexicana</name>
    <dbReference type="NCBI Taxonomy" id="279262"/>
    <lineage>
        <taxon>Bacteria</taxon>
        <taxon>Bacillati</taxon>
        <taxon>Actinomycetota</taxon>
        <taxon>Actinomycetes</taxon>
        <taxon>Mycobacteriales</taxon>
        <taxon>Nocardiaceae</taxon>
        <taxon>Nocardia</taxon>
    </lineage>
</organism>
<proteinExistence type="predicted"/>
<dbReference type="RefSeq" id="WP_157123871.1">
    <property type="nucleotide sequence ID" value="NZ_QQAZ01000002.1"/>
</dbReference>
<name>A0A370HBT0_9NOCA</name>
<dbReference type="EMBL" id="QQAZ01000002">
    <property type="protein sequence ID" value="RDI53951.1"/>
    <property type="molecule type" value="Genomic_DNA"/>
</dbReference>
<dbReference type="AlphaFoldDB" id="A0A370HBT0"/>
<gene>
    <name evidence="2" type="ORF">DFR68_10271</name>
</gene>
<evidence type="ECO:0000313" key="2">
    <source>
        <dbReference type="EMBL" id="RDI53951.1"/>
    </source>
</evidence>
<protein>
    <recommendedName>
        <fullName evidence="4">SPFH domain/Band 7 family protein</fullName>
    </recommendedName>
</protein>
<accession>A0A370HBT0</accession>
<evidence type="ECO:0000256" key="1">
    <source>
        <dbReference type="SAM" id="MobiDB-lite"/>
    </source>
</evidence>
<keyword evidence="3" id="KW-1185">Reference proteome</keyword>
<sequence>MKTTEDPKPLIRYEETTTRASWLKSRPTPGGHTAVVSLDSSGQLMLVRRRPTASEWFHSPPTGVFWVDVSVHHAALRFELPTAEGVFKFLCAADLSWRIGDPVQAVQDGVSNGQQIYLPYLKHQLRSMSRQFAFDCFAAAEQSINAYFAGRSVDMQCGITLLSCQVGLTPELETESHIMQRTLDLRNVERRDAEHRAQMHDAELKRDENETEHAVLMQSVTFGQEITELEERHRFSLERQRMDFYADTLRAGELGVLALRLASNRDDVNDVIQIMMNQKQLDFETARDMLNALLEQRLVNRKDAHDIMARATKVVADHWKQRPAAVVSAKAEPVQELTGSSMAGIEDADVVDESDEDEEVDEDEEEDEEYA</sequence>
<evidence type="ECO:0000313" key="3">
    <source>
        <dbReference type="Proteomes" id="UP000255355"/>
    </source>
</evidence>
<dbReference type="Proteomes" id="UP000255355">
    <property type="component" value="Unassembled WGS sequence"/>
</dbReference>
<dbReference type="STRING" id="1210089.GCA_001613165_01722"/>
<reference evidence="2 3" key="1">
    <citation type="submission" date="2018-07" db="EMBL/GenBank/DDBJ databases">
        <title>Genomic Encyclopedia of Type Strains, Phase IV (KMG-IV): sequencing the most valuable type-strain genomes for metagenomic binning, comparative biology and taxonomic classification.</title>
        <authorList>
            <person name="Goeker M."/>
        </authorList>
    </citation>
    <scope>NUCLEOTIDE SEQUENCE [LARGE SCALE GENOMIC DNA]</scope>
    <source>
        <strain evidence="2 3">DSM 44952</strain>
    </source>
</reference>
<comment type="caution">
    <text evidence="2">The sequence shown here is derived from an EMBL/GenBank/DDBJ whole genome shotgun (WGS) entry which is preliminary data.</text>
</comment>